<dbReference type="InterPro" id="IPR032675">
    <property type="entry name" value="LRR_dom_sf"/>
</dbReference>
<evidence type="ECO:0000313" key="2">
    <source>
        <dbReference type="EMBL" id="OCH87712.1"/>
    </source>
</evidence>
<evidence type="ECO:0000259" key="1">
    <source>
        <dbReference type="Pfam" id="PF12937"/>
    </source>
</evidence>
<protein>
    <recommendedName>
        <fullName evidence="1">F-box domain-containing protein</fullName>
    </recommendedName>
</protein>
<dbReference type="OrthoDB" id="3193283at2759"/>
<name>A0A8E2AW25_9APHY</name>
<dbReference type="SUPFAM" id="SSF81383">
    <property type="entry name" value="F-box domain"/>
    <property type="match status" value="1"/>
</dbReference>
<sequence length="574" mass="63833">MLSSVLCMGRRPPQTMSTLELARLLHSQLNKTRKLNESLRVEELRSLEQVLSEALILSRAALNACTRINQLPPEILGIIFGHVRRHVPIESNDSYGTRGGRPRWITPGLFYKTTDLLPISHVCARWRAVALSFPSLWTSIHDTHFPKLRALFLERAKQAPLQVTMYGLCGNPRSDAVETILQEGTRPVRAVRIVNCGSATSDACLQFPAAHLETLELWAPVSNLPANLWSFSPTLFRGETPRLRTLTMDSVGWFPANQLPSLTCLRLADSRLLSEYSVTSLLAFLSRCPGLQDLFISLAHMNTPGLHRNARVAALPHLRRLSIRLSNYLAVQEFLAHLDIPDDLALRIHLFPMQMIPRLDTVVHMGILSGCTRLCIDLSHKSLAVTVAGTTRGVRVESAALEDPADACQSWIRATRNQWEKCDVRIDELWIRALDGGAGDFIMLDDILGVLPHLTAVHLCGSWSPMDVQTVLGKTRSRGEAPPFRCSNLEALSLWQEQELTIDTLEDVSDIVSRSGHPVGKVIIGRGVVPSAAEMSRRGPSLVGALKVEADQWRCPSMQVPPACRVGDRYWPSW</sequence>
<dbReference type="Pfam" id="PF12937">
    <property type="entry name" value="F-box-like"/>
    <property type="match status" value="1"/>
</dbReference>
<gene>
    <name evidence="2" type="ORF">OBBRIDRAFT_135330</name>
</gene>
<accession>A0A8E2AW25</accession>
<evidence type="ECO:0000313" key="3">
    <source>
        <dbReference type="Proteomes" id="UP000250043"/>
    </source>
</evidence>
<dbReference type="InterPro" id="IPR036047">
    <property type="entry name" value="F-box-like_dom_sf"/>
</dbReference>
<keyword evidence="3" id="KW-1185">Reference proteome</keyword>
<proteinExistence type="predicted"/>
<dbReference type="AlphaFoldDB" id="A0A8E2AW25"/>
<dbReference type="EMBL" id="KV722475">
    <property type="protein sequence ID" value="OCH87712.1"/>
    <property type="molecule type" value="Genomic_DNA"/>
</dbReference>
<feature type="domain" description="F-box" evidence="1">
    <location>
        <begin position="68"/>
        <end position="141"/>
    </location>
</feature>
<reference evidence="2 3" key="1">
    <citation type="submission" date="2016-07" db="EMBL/GenBank/DDBJ databases">
        <title>Draft genome of the white-rot fungus Obba rivulosa 3A-2.</title>
        <authorList>
            <consortium name="DOE Joint Genome Institute"/>
            <person name="Miettinen O."/>
            <person name="Riley R."/>
            <person name="Acob R."/>
            <person name="Barry K."/>
            <person name="Cullen D."/>
            <person name="De Vries R."/>
            <person name="Hainaut M."/>
            <person name="Hatakka A."/>
            <person name="Henrissat B."/>
            <person name="Hilden K."/>
            <person name="Kuo R."/>
            <person name="Labutti K."/>
            <person name="Lipzen A."/>
            <person name="Makela M.R."/>
            <person name="Sandor L."/>
            <person name="Spatafora J.W."/>
            <person name="Grigoriev I.V."/>
            <person name="Hibbett D.S."/>
        </authorList>
    </citation>
    <scope>NUCLEOTIDE SEQUENCE [LARGE SCALE GENOMIC DNA]</scope>
    <source>
        <strain evidence="2 3">3A-2</strain>
    </source>
</reference>
<dbReference type="Gene3D" id="1.20.1280.50">
    <property type="match status" value="1"/>
</dbReference>
<dbReference type="InterPro" id="IPR001810">
    <property type="entry name" value="F-box_dom"/>
</dbReference>
<organism evidence="2 3">
    <name type="scientific">Obba rivulosa</name>
    <dbReference type="NCBI Taxonomy" id="1052685"/>
    <lineage>
        <taxon>Eukaryota</taxon>
        <taxon>Fungi</taxon>
        <taxon>Dikarya</taxon>
        <taxon>Basidiomycota</taxon>
        <taxon>Agaricomycotina</taxon>
        <taxon>Agaricomycetes</taxon>
        <taxon>Polyporales</taxon>
        <taxon>Gelatoporiaceae</taxon>
        <taxon>Obba</taxon>
    </lineage>
</organism>
<dbReference type="Proteomes" id="UP000250043">
    <property type="component" value="Unassembled WGS sequence"/>
</dbReference>
<dbReference type="SUPFAM" id="SSF52047">
    <property type="entry name" value="RNI-like"/>
    <property type="match status" value="1"/>
</dbReference>
<dbReference type="Gene3D" id="3.80.10.10">
    <property type="entry name" value="Ribonuclease Inhibitor"/>
    <property type="match status" value="1"/>
</dbReference>